<comment type="caution">
    <text evidence="4">The sequence shown here is derived from an EMBL/GenBank/DDBJ whole genome shotgun (WGS) entry which is preliminary data.</text>
</comment>
<proteinExistence type="predicted"/>
<dbReference type="InterPro" id="IPR026992">
    <property type="entry name" value="DIOX_N"/>
</dbReference>
<dbReference type="Pfam" id="PF14226">
    <property type="entry name" value="DIOX_N"/>
    <property type="match status" value="1"/>
</dbReference>
<sequence length="263" mass="30031">MTVMYGVYLWNWGETIQLPLRRQKGVQVLLLPRACKFAGVFSTNSIQDCKSGRAILAKQASEIESLLDPLKFHCKKSKVQKFGIHDVGKYHKLACLQSDKSRSPDGQGQVIDVRHRGSSVDEEKQEIELQKWKGTRREEQHMGFDCPSFQIPVINFSKVSLKLDRGSEGWHNLCIKVREACENYGCFEVVYDKILPQSQAQTFSIVKELFALPLEKKLRNVNPNPFHAYAGQFTEAPLYESCAISDASDSDEIRKFVELMWPD</sequence>
<keyword evidence="5" id="KW-1185">Reference proteome</keyword>
<dbReference type="InterPro" id="IPR050231">
    <property type="entry name" value="Iron_ascorbate_oxido_reductase"/>
</dbReference>
<dbReference type="PANTHER" id="PTHR47990">
    <property type="entry name" value="2-OXOGLUTARATE (2OG) AND FE(II)-DEPENDENT OXYGENASE SUPERFAMILY PROTEIN-RELATED"/>
    <property type="match status" value="1"/>
</dbReference>
<dbReference type="SUPFAM" id="SSF51197">
    <property type="entry name" value="Clavaminate synthase-like"/>
    <property type="match status" value="1"/>
</dbReference>
<evidence type="ECO:0000259" key="3">
    <source>
        <dbReference type="Pfam" id="PF14226"/>
    </source>
</evidence>
<evidence type="ECO:0000256" key="1">
    <source>
        <dbReference type="ARBA" id="ARBA00022723"/>
    </source>
</evidence>
<organism evidence="4 5">
    <name type="scientific">Escallonia herrerae</name>
    <dbReference type="NCBI Taxonomy" id="1293975"/>
    <lineage>
        <taxon>Eukaryota</taxon>
        <taxon>Viridiplantae</taxon>
        <taxon>Streptophyta</taxon>
        <taxon>Embryophyta</taxon>
        <taxon>Tracheophyta</taxon>
        <taxon>Spermatophyta</taxon>
        <taxon>Magnoliopsida</taxon>
        <taxon>eudicotyledons</taxon>
        <taxon>Gunneridae</taxon>
        <taxon>Pentapetalae</taxon>
        <taxon>asterids</taxon>
        <taxon>campanulids</taxon>
        <taxon>Escalloniales</taxon>
        <taxon>Escalloniaceae</taxon>
        <taxon>Escallonia</taxon>
    </lineage>
</organism>
<feature type="domain" description="Non-haem dioxygenase N-terminal" evidence="3">
    <location>
        <begin position="151"/>
        <end position="235"/>
    </location>
</feature>
<evidence type="ECO:0000256" key="2">
    <source>
        <dbReference type="ARBA" id="ARBA00023004"/>
    </source>
</evidence>
<name>A0AA88UZK2_9ASTE</name>
<evidence type="ECO:0000313" key="4">
    <source>
        <dbReference type="EMBL" id="KAK2998819.1"/>
    </source>
</evidence>
<feature type="non-terminal residue" evidence="4">
    <location>
        <position position="1"/>
    </location>
</feature>
<dbReference type="EMBL" id="JAVXUP010003488">
    <property type="protein sequence ID" value="KAK2998819.1"/>
    <property type="molecule type" value="Genomic_DNA"/>
</dbReference>
<gene>
    <name evidence="4" type="ORF">RJ639_023665</name>
</gene>
<dbReference type="Gene3D" id="2.60.120.330">
    <property type="entry name" value="B-lactam Antibiotic, Isopenicillin N Synthase, Chain"/>
    <property type="match status" value="1"/>
</dbReference>
<protein>
    <recommendedName>
        <fullName evidence="3">Non-haem dioxygenase N-terminal domain-containing protein</fullName>
    </recommendedName>
</protein>
<dbReference type="Proteomes" id="UP001188597">
    <property type="component" value="Unassembled WGS sequence"/>
</dbReference>
<dbReference type="GO" id="GO:0046872">
    <property type="term" value="F:metal ion binding"/>
    <property type="evidence" value="ECO:0007669"/>
    <property type="project" value="UniProtKB-KW"/>
</dbReference>
<keyword evidence="2" id="KW-0408">Iron</keyword>
<dbReference type="AlphaFoldDB" id="A0AA88UZK2"/>
<keyword evidence="1" id="KW-0479">Metal-binding</keyword>
<accession>A0AA88UZK2</accession>
<reference evidence="4" key="1">
    <citation type="submission" date="2022-12" db="EMBL/GenBank/DDBJ databases">
        <title>Draft genome assemblies for two species of Escallonia (Escalloniales).</title>
        <authorList>
            <person name="Chanderbali A."/>
            <person name="Dervinis C."/>
            <person name="Anghel I."/>
            <person name="Soltis D."/>
            <person name="Soltis P."/>
            <person name="Zapata F."/>
        </authorList>
    </citation>
    <scope>NUCLEOTIDE SEQUENCE</scope>
    <source>
        <strain evidence="4">UCBG64.0493</strain>
        <tissue evidence="4">Leaf</tissue>
    </source>
</reference>
<dbReference type="InterPro" id="IPR027443">
    <property type="entry name" value="IPNS-like_sf"/>
</dbReference>
<evidence type="ECO:0000313" key="5">
    <source>
        <dbReference type="Proteomes" id="UP001188597"/>
    </source>
</evidence>